<keyword evidence="5 7" id="KW-0653">Protein transport</keyword>
<dbReference type="InterPro" id="IPR037202">
    <property type="entry name" value="ESCRT_assembly_dom"/>
</dbReference>
<dbReference type="InterPro" id="IPR017916">
    <property type="entry name" value="SB_dom"/>
</dbReference>
<dbReference type="Gene3D" id="6.10.250.370">
    <property type="match status" value="1"/>
</dbReference>
<evidence type="ECO:0000256" key="5">
    <source>
        <dbReference type="ARBA" id="ARBA00022927"/>
    </source>
</evidence>
<dbReference type="InterPro" id="IPR008883">
    <property type="entry name" value="UEV_N"/>
</dbReference>
<keyword evidence="3 7" id="KW-0813">Transport</keyword>
<evidence type="ECO:0000256" key="1">
    <source>
        <dbReference type="ARBA" id="ARBA00004177"/>
    </source>
</evidence>
<dbReference type="SUPFAM" id="SSF140111">
    <property type="entry name" value="Endosomal sorting complex assembly domain"/>
    <property type="match status" value="1"/>
</dbReference>
<dbReference type="PANTHER" id="PTHR23306">
    <property type="entry name" value="TUMOR SUSCEPTIBILITY GENE 101 PROTEIN-RELATED"/>
    <property type="match status" value="1"/>
</dbReference>
<dbReference type="Pfam" id="PF09454">
    <property type="entry name" value="Vps23_core"/>
    <property type="match status" value="1"/>
</dbReference>
<evidence type="ECO:0000256" key="8">
    <source>
        <dbReference type="SAM" id="Coils"/>
    </source>
</evidence>
<dbReference type="Pfam" id="PF05743">
    <property type="entry name" value="UEV"/>
    <property type="match status" value="2"/>
</dbReference>
<keyword evidence="4" id="KW-0967">Endosome</keyword>
<evidence type="ECO:0000256" key="6">
    <source>
        <dbReference type="ARBA" id="ARBA00023054"/>
    </source>
</evidence>
<feature type="compositionally biased region" description="Low complexity" evidence="9">
    <location>
        <begin position="241"/>
        <end position="256"/>
    </location>
</feature>
<dbReference type="SUPFAM" id="SSF54495">
    <property type="entry name" value="UBC-like"/>
    <property type="match status" value="1"/>
</dbReference>
<evidence type="ECO:0000313" key="12">
    <source>
        <dbReference type="EMBL" id="CAD7591004.1"/>
    </source>
</evidence>
<evidence type="ECO:0000259" key="10">
    <source>
        <dbReference type="PROSITE" id="PS51312"/>
    </source>
</evidence>
<dbReference type="PROSITE" id="PS51312">
    <property type="entry name" value="SB"/>
    <property type="match status" value="1"/>
</dbReference>
<dbReference type="InterPro" id="IPR052070">
    <property type="entry name" value="ESCRT-I_UEV_domain"/>
</dbReference>
<dbReference type="GO" id="GO:0000813">
    <property type="term" value="C:ESCRT I complex"/>
    <property type="evidence" value="ECO:0007669"/>
    <property type="project" value="TreeGrafter"/>
</dbReference>
<gene>
    <name evidence="12" type="ORF">TGEB3V08_LOCUS4421</name>
</gene>
<accession>A0A7R9JVY2</accession>
<dbReference type="GO" id="GO:0015031">
    <property type="term" value="P:protein transport"/>
    <property type="evidence" value="ECO:0007669"/>
    <property type="project" value="UniProtKB-UniRule"/>
</dbReference>
<comment type="subcellular location">
    <subcellularLocation>
        <location evidence="1">Endosome</location>
    </subcellularLocation>
</comment>
<feature type="coiled-coil region" evidence="8">
    <location>
        <begin position="305"/>
        <end position="346"/>
    </location>
</feature>
<sequence>MMNRVDEGKIKQYLSKYQNPDLTRRDVVSSLNLYPGLICKLEPFVFNDGRQMDLLNMGGTIPVNFKVFSNGAKKKLAQLVGIIPVTFKGNVYNIPVCIWLMDTHPNNAPMCYVKPTPDMQIKASMFVDQSGKIYLPYLHEWSPSSSDLLGLIQIMIVTFSDQPPVYARSRTNIAATTPYPTQSYMPVPANSGPSSGNPPYPTTYHNYPSYPAANSSGFPPYPTNFYNYGSAGYPQYPPYPQTSQPNTSSPQNNSQTGTITEEHIRASLLSAVEDKLRRKMVEKLSQGQAELDTLNRTQRELTQGKHKLDDILARLEKEQIELDKNITILRDKEEELEKAISHLSEQEPIDVDEAVTTTTPLYKQLLAAFAEEAATEDAIYYMGEALRRGVIDLDVFLKQVRTLSRKQFMLRALMFKCRQKAGLAG</sequence>
<dbReference type="AlphaFoldDB" id="A0A7R9JVY2"/>
<evidence type="ECO:0000256" key="3">
    <source>
        <dbReference type="ARBA" id="ARBA00022448"/>
    </source>
</evidence>
<feature type="domain" description="SB" evidence="10">
    <location>
        <begin position="359"/>
        <end position="425"/>
    </location>
</feature>
<dbReference type="EMBL" id="OE840529">
    <property type="protein sequence ID" value="CAD7591004.1"/>
    <property type="molecule type" value="Genomic_DNA"/>
</dbReference>
<protein>
    <recommendedName>
        <fullName evidence="13">Tumor susceptibility gene 101 protein</fullName>
    </recommendedName>
</protein>
<dbReference type="PROSITE" id="PS51322">
    <property type="entry name" value="UEV"/>
    <property type="match status" value="1"/>
</dbReference>
<dbReference type="PANTHER" id="PTHR23306:SF3">
    <property type="entry name" value="TUMOR SUPPRESSOR PROTEIN 101"/>
    <property type="match status" value="1"/>
</dbReference>
<reference evidence="12" key="1">
    <citation type="submission" date="2020-11" db="EMBL/GenBank/DDBJ databases">
        <authorList>
            <person name="Tran Van P."/>
        </authorList>
    </citation>
    <scope>NUCLEOTIDE SEQUENCE</scope>
</reference>
<dbReference type="InterPro" id="IPR016135">
    <property type="entry name" value="UBQ-conjugating_enzyme/RWD"/>
</dbReference>
<proteinExistence type="inferred from homology"/>
<evidence type="ECO:0000256" key="4">
    <source>
        <dbReference type="ARBA" id="ARBA00022753"/>
    </source>
</evidence>
<keyword evidence="6 8" id="KW-0175">Coiled coil</keyword>
<dbReference type="CDD" id="cd11685">
    <property type="entry name" value="UEV_TSG101-like"/>
    <property type="match status" value="1"/>
</dbReference>
<dbReference type="Gene3D" id="6.10.140.820">
    <property type="match status" value="1"/>
</dbReference>
<evidence type="ECO:0000256" key="9">
    <source>
        <dbReference type="SAM" id="MobiDB-lite"/>
    </source>
</evidence>
<dbReference type="Gene3D" id="3.10.110.10">
    <property type="entry name" value="Ubiquitin Conjugating Enzyme"/>
    <property type="match status" value="2"/>
</dbReference>
<evidence type="ECO:0008006" key="13">
    <source>
        <dbReference type="Google" id="ProtNLM"/>
    </source>
</evidence>
<feature type="domain" description="UEV" evidence="11">
    <location>
        <begin position="4"/>
        <end position="169"/>
    </location>
</feature>
<organism evidence="12">
    <name type="scientific">Timema genevievae</name>
    <name type="common">Walking stick</name>
    <dbReference type="NCBI Taxonomy" id="629358"/>
    <lineage>
        <taxon>Eukaryota</taxon>
        <taxon>Metazoa</taxon>
        <taxon>Ecdysozoa</taxon>
        <taxon>Arthropoda</taxon>
        <taxon>Hexapoda</taxon>
        <taxon>Insecta</taxon>
        <taxon>Pterygota</taxon>
        <taxon>Neoptera</taxon>
        <taxon>Polyneoptera</taxon>
        <taxon>Phasmatodea</taxon>
        <taxon>Timematodea</taxon>
        <taxon>Timematoidea</taxon>
        <taxon>Timematidae</taxon>
        <taxon>Timema</taxon>
    </lineage>
</organism>
<evidence type="ECO:0000256" key="7">
    <source>
        <dbReference type="PROSITE-ProRule" id="PRU00644"/>
    </source>
</evidence>
<name>A0A7R9JVY2_TIMGE</name>
<feature type="region of interest" description="Disordered" evidence="9">
    <location>
        <begin position="232"/>
        <end position="259"/>
    </location>
</feature>
<evidence type="ECO:0000259" key="11">
    <source>
        <dbReference type="PROSITE" id="PS51322"/>
    </source>
</evidence>
<comment type="similarity">
    <text evidence="2">Belongs to the ubiquitin-conjugating enzyme family. UEV subfamily.</text>
</comment>
<evidence type="ECO:0000256" key="2">
    <source>
        <dbReference type="ARBA" id="ARBA00009594"/>
    </source>
</evidence>
<dbReference type="GO" id="GO:0008333">
    <property type="term" value="P:endosome to lysosome transport"/>
    <property type="evidence" value="ECO:0007669"/>
    <property type="project" value="TreeGrafter"/>
</dbReference>
<dbReference type="GO" id="GO:0043130">
    <property type="term" value="F:ubiquitin binding"/>
    <property type="evidence" value="ECO:0007669"/>
    <property type="project" value="TreeGrafter"/>
</dbReference>